<dbReference type="SUPFAM" id="SSF48317">
    <property type="entry name" value="Acid phosphatase/Vanadium-dependent haloperoxidase"/>
    <property type="match status" value="1"/>
</dbReference>
<dbReference type="SMR" id="A0A1I1QJB2"/>
<evidence type="ECO:0000313" key="4">
    <source>
        <dbReference type="EMBL" id="SFD19353.1"/>
    </source>
</evidence>
<evidence type="ECO:0000259" key="3">
    <source>
        <dbReference type="Pfam" id="PF22778"/>
    </source>
</evidence>
<evidence type="ECO:0000313" key="5">
    <source>
        <dbReference type="Proteomes" id="UP000199207"/>
    </source>
</evidence>
<feature type="domain" description="Vanadium-dependent haloperoxidase NapH1-like second helical-bundle" evidence="3">
    <location>
        <begin position="314"/>
        <end position="487"/>
    </location>
</feature>
<dbReference type="InterPro" id="IPR049283">
    <property type="entry name" value="DUF6851"/>
</dbReference>
<dbReference type="Pfam" id="PF21167">
    <property type="entry name" value="DUF6851"/>
    <property type="match status" value="1"/>
</dbReference>
<dbReference type="InterPro" id="IPR052559">
    <property type="entry name" value="V-haloperoxidase"/>
</dbReference>
<evidence type="ECO:0008006" key="6">
    <source>
        <dbReference type="Google" id="ProtNLM"/>
    </source>
</evidence>
<dbReference type="CDD" id="cd03398">
    <property type="entry name" value="PAP2_haloperoxidase"/>
    <property type="match status" value="1"/>
</dbReference>
<dbReference type="Proteomes" id="UP000199207">
    <property type="component" value="Unassembled WGS sequence"/>
</dbReference>
<protein>
    <recommendedName>
        <fullName evidence="6">PAP2 superfamily protein</fullName>
    </recommendedName>
</protein>
<evidence type="ECO:0000259" key="2">
    <source>
        <dbReference type="Pfam" id="PF21167"/>
    </source>
</evidence>
<name>A0A1I1QJB2_9ACTN</name>
<dbReference type="InterPro" id="IPR016119">
    <property type="entry name" value="Br/Cl_peroxidase_C"/>
</dbReference>
<dbReference type="GO" id="GO:0004601">
    <property type="term" value="F:peroxidase activity"/>
    <property type="evidence" value="ECO:0007669"/>
    <property type="project" value="InterPro"/>
</dbReference>
<feature type="domain" description="DUF6851" evidence="2">
    <location>
        <begin position="62"/>
        <end position="202"/>
    </location>
</feature>
<accession>A0A1I1QJB2</accession>
<proteinExistence type="predicted"/>
<dbReference type="InterPro" id="IPR055161">
    <property type="entry name" value="NapH1-like_2nd"/>
</dbReference>
<dbReference type="OrthoDB" id="9771961at2"/>
<evidence type="ECO:0000256" key="1">
    <source>
        <dbReference type="SAM" id="MobiDB-lite"/>
    </source>
</evidence>
<dbReference type="PANTHER" id="PTHR34599:SF2">
    <property type="entry name" value="TRAF-TYPE DOMAIN-CONTAINING PROTEIN"/>
    <property type="match status" value="1"/>
</dbReference>
<dbReference type="InterPro" id="IPR036938">
    <property type="entry name" value="PAP2/HPO_sf"/>
</dbReference>
<sequence>MTMPEGTGTGTAGEIRTAELPEDFDLDHGNAVRDLFATRDAGIRHPGAAPMDAPIVVRLTHLVQTAWFDAIAPYHPTAVGVYSRLGRRPAAERATNRERNIAILYAAHRLYTALLPEAGTAVRQVLTALGLDPDDGQENTETPAGIGNLAGRGVLEARLRDGMNQTGDEGGRRYHPMPYADYLGYRPVNTAYEISDPSRWQPALGPHLRRLGDGPADLGAFLVQQFAVVQWGVTRPYAIGDPGQYRVPPPRDSDHRRAGPYRRQTEEVLALSAALTDEQKLMAEVFDNKFLGIGRPVFAAAENHGLDLDGWVHLCMCASTAVFDAGIVVWQEKRRYDAVRPFTAVRHLYGDRPVTAWGGPGEGTVTDMPGSEWTGYLKVADHPEYPSASATLCAAQSRAARLFLGSDALGFGYTVAPGGSLVEPGVVPARELELRWDTWSGISRDCGMSRLWGGVHFRAAVEAGWELGPRIGDAAHDFVRRHLDGRAADS</sequence>
<organism evidence="4 5">
    <name type="scientific">Streptomyces aidingensis</name>
    <dbReference type="NCBI Taxonomy" id="910347"/>
    <lineage>
        <taxon>Bacteria</taxon>
        <taxon>Bacillati</taxon>
        <taxon>Actinomycetota</taxon>
        <taxon>Actinomycetes</taxon>
        <taxon>Kitasatosporales</taxon>
        <taxon>Streptomycetaceae</taxon>
        <taxon>Streptomyces</taxon>
    </lineage>
</organism>
<reference evidence="4 5" key="1">
    <citation type="submission" date="2016-10" db="EMBL/GenBank/DDBJ databases">
        <authorList>
            <person name="de Groot N.N."/>
        </authorList>
    </citation>
    <scope>NUCLEOTIDE SEQUENCE [LARGE SCALE GENOMIC DNA]</scope>
    <source>
        <strain evidence="4 5">CGMCC 4.5739</strain>
    </source>
</reference>
<dbReference type="RefSeq" id="WP_093840101.1">
    <property type="nucleotide sequence ID" value="NZ_FOLM01000011.1"/>
</dbReference>
<gene>
    <name evidence="4" type="ORF">SAMN05421773_1112</name>
</gene>
<feature type="region of interest" description="Disordered" evidence="1">
    <location>
        <begin position="242"/>
        <end position="262"/>
    </location>
</feature>
<dbReference type="Pfam" id="PF22778">
    <property type="entry name" value="VCPO_2nd"/>
    <property type="match status" value="1"/>
</dbReference>
<dbReference type="PANTHER" id="PTHR34599">
    <property type="entry name" value="PEROXIDASE-RELATED"/>
    <property type="match status" value="1"/>
</dbReference>
<dbReference type="AlphaFoldDB" id="A0A1I1QJB2"/>
<dbReference type="EMBL" id="FOLM01000011">
    <property type="protein sequence ID" value="SFD19353.1"/>
    <property type="molecule type" value="Genomic_DNA"/>
</dbReference>
<dbReference type="Gene3D" id="1.10.606.10">
    <property type="entry name" value="Vanadium-containing Chloroperoxidase, domain 2"/>
    <property type="match status" value="1"/>
</dbReference>
<dbReference type="STRING" id="910347.SAMN05421773_1112"/>
<keyword evidence="5" id="KW-1185">Reference proteome</keyword>